<dbReference type="Pfam" id="PF20280">
    <property type="entry name" value="CTD4"/>
    <property type="match status" value="1"/>
</dbReference>
<organism evidence="2 5">
    <name type="scientific">Labilibaculum euxinus</name>
    <dbReference type="NCBI Taxonomy" id="2686357"/>
    <lineage>
        <taxon>Bacteria</taxon>
        <taxon>Pseudomonadati</taxon>
        <taxon>Bacteroidota</taxon>
        <taxon>Bacteroidia</taxon>
        <taxon>Marinilabiliales</taxon>
        <taxon>Marinifilaceae</taxon>
        <taxon>Labilibaculum</taxon>
    </lineage>
</organism>
<dbReference type="EMBL" id="WOTW01000064">
    <property type="protein sequence ID" value="MUP39851.1"/>
    <property type="molecule type" value="Genomic_DNA"/>
</dbReference>
<dbReference type="OrthoDB" id="623545at2"/>
<protein>
    <recommendedName>
        <fullName evidence="1">ABC-three component systems C-terminal domain-containing protein</fullName>
    </recommendedName>
</protein>
<dbReference type="InterPro" id="IPR046916">
    <property type="entry name" value="ABC-3C_CTD4"/>
</dbReference>
<proteinExistence type="predicted"/>
<dbReference type="AlphaFoldDB" id="A0A7M4DB22"/>
<evidence type="ECO:0000313" key="2">
    <source>
        <dbReference type="EMBL" id="MUP39851.1"/>
    </source>
</evidence>
<name>A0A7M4DB22_9BACT</name>
<gene>
    <name evidence="3" type="ORF">DWB62_018720</name>
    <name evidence="2" type="ORF">GNY23_18720</name>
</gene>
<dbReference type="RefSeq" id="WP_156197209.1">
    <property type="nucleotide sequence ID" value="NZ_QTZN02000064.1"/>
</dbReference>
<evidence type="ECO:0000313" key="5">
    <source>
        <dbReference type="Proteomes" id="UP000462449"/>
    </source>
</evidence>
<dbReference type="Proteomes" id="UP000285951">
    <property type="component" value="Unassembled WGS sequence"/>
</dbReference>
<dbReference type="PROSITE" id="PS51257">
    <property type="entry name" value="PROKAR_LIPOPROTEIN"/>
    <property type="match status" value="1"/>
</dbReference>
<evidence type="ECO:0000313" key="4">
    <source>
        <dbReference type="Proteomes" id="UP000285951"/>
    </source>
</evidence>
<sequence>MNKDDLKQYSVMVGGGSGCLLQPMTDDYTYILTAKHLFFESKLDEQGQDYDVQFSNGTKIDIKKCVKTQTGWDAEPIPFVLQEGETYFPHKEADIAILKIVPAITGFENIGIEEVFAEPNYYELCGFPSNVEQTREYTTHKIENLIVSNGYFYSARLFGSLRQIDIEGMSGCGILRVVNDNISIIGIQSKMGSQIFPAGEIGFVQINHFNEIVEYKEHTGKLSKLHPPYLKKFDFLLNDCFVLEVDSIDESKIENARTTLRNKAYEITKSDITPIGITELFKERLLINENDSYCLSHKKVWISWLEFLVIMNLMKYEILTSENLSDIFNSYRLKYSNADEWTEIFRGDLLTSDYVGLKEDSTVVVNTRNAPKTNRHLIIPKGTMPKNIGKVYDKRGFRADIGVDPYTSFCFVHLDYFKTKCIIEKLDEYENLSEVQLLEKIKMEYHELFS</sequence>
<comment type="caution">
    <text evidence="2">The sequence shown here is derived from an EMBL/GenBank/DDBJ whole genome shotgun (WGS) entry which is preliminary data.</text>
</comment>
<dbReference type="InterPro" id="IPR009003">
    <property type="entry name" value="Peptidase_S1_PA"/>
</dbReference>
<dbReference type="Proteomes" id="UP000462449">
    <property type="component" value="Unassembled WGS sequence"/>
</dbReference>
<evidence type="ECO:0000259" key="1">
    <source>
        <dbReference type="Pfam" id="PF20280"/>
    </source>
</evidence>
<keyword evidence="4" id="KW-1185">Reference proteome</keyword>
<dbReference type="SUPFAM" id="SSF50494">
    <property type="entry name" value="Trypsin-like serine proteases"/>
    <property type="match status" value="1"/>
</dbReference>
<reference evidence="2 5" key="2">
    <citation type="submission" date="2019-12" db="EMBL/GenBank/DDBJ databases">
        <title>Draft genome sequence of Labilibaculum sp. strain 44 isolated from deep waters of Black Sea.</title>
        <authorList>
            <person name="Yadav S."/>
            <person name="Villanueva L."/>
        </authorList>
    </citation>
    <scope>NUCLEOTIDE SEQUENCE [LARGE SCALE GENOMIC DNA]</scope>
    <source>
        <strain evidence="2 5">44</strain>
    </source>
</reference>
<dbReference type="EMBL" id="QTZN02000064">
    <property type="protein sequence ID" value="MVB09056.1"/>
    <property type="molecule type" value="Genomic_DNA"/>
</dbReference>
<accession>A0A7M4DB22</accession>
<evidence type="ECO:0000313" key="3">
    <source>
        <dbReference type="EMBL" id="MVB09056.1"/>
    </source>
</evidence>
<reference evidence="3 4" key="1">
    <citation type="submission" date="2019-11" db="EMBL/GenBank/DDBJ databases">
        <title>Draft genome sequence of Labilibaculum sp. strain SYP isolated from Black Sea.</title>
        <authorList>
            <person name="Yadav S."/>
            <person name="Villanueva L."/>
        </authorList>
    </citation>
    <scope>NUCLEOTIDE SEQUENCE [LARGE SCALE GENOMIC DNA]</scope>
    <source>
        <strain evidence="3 4">44</strain>
    </source>
</reference>
<feature type="domain" description="ABC-three component systems C-terminal" evidence="1">
    <location>
        <begin position="203"/>
        <end position="423"/>
    </location>
</feature>